<dbReference type="Proteomes" id="UP000806528">
    <property type="component" value="Unassembled WGS sequence"/>
</dbReference>
<feature type="region of interest" description="Disordered" evidence="1">
    <location>
        <begin position="1"/>
        <end position="23"/>
    </location>
</feature>
<comment type="caution">
    <text evidence="3">The sequence shown here is derived from an EMBL/GenBank/DDBJ whole genome shotgun (WGS) entry which is preliminary data.</text>
</comment>
<protein>
    <submittedName>
        <fullName evidence="3">DUF397 domain-containing protein</fullName>
    </submittedName>
</protein>
<sequence length="66" mass="7356">MSANLPDGLPWHKSSYSGNQGGNCVEVAETSRAVHMRDTQHRHLTTLTFTPEAFTTLLSDLKDDRL</sequence>
<dbReference type="InterPro" id="IPR007278">
    <property type="entry name" value="DUF397"/>
</dbReference>
<gene>
    <name evidence="3" type="ORF">IDM40_09195</name>
</gene>
<evidence type="ECO:0000313" key="4">
    <source>
        <dbReference type="Proteomes" id="UP000806528"/>
    </source>
</evidence>
<dbReference type="Pfam" id="PF04149">
    <property type="entry name" value="DUF397"/>
    <property type="match status" value="1"/>
</dbReference>
<proteinExistence type="predicted"/>
<evidence type="ECO:0000256" key="1">
    <source>
        <dbReference type="SAM" id="MobiDB-lite"/>
    </source>
</evidence>
<accession>A0ABR9P4X9</accession>
<evidence type="ECO:0000313" key="3">
    <source>
        <dbReference type="EMBL" id="MBE2998879.1"/>
    </source>
</evidence>
<organism evidence="3 4">
    <name type="scientific">Nocardiopsis coralli</name>
    <dbReference type="NCBI Taxonomy" id="2772213"/>
    <lineage>
        <taxon>Bacteria</taxon>
        <taxon>Bacillati</taxon>
        <taxon>Actinomycetota</taxon>
        <taxon>Actinomycetes</taxon>
        <taxon>Streptosporangiales</taxon>
        <taxon>Nocardiopsidaceae</taxon>
        <taxon>Nocardiopsis</taxon>
    </lineage>
</organism>
<evidence type="ECO:0000259" key="2">
    <source>
        <dbReference type="Pfam" id="PF04149"/>
    </source>
</evidence>
<feature type="domain" description="DUF397" evidence="2">
    <location>
        <begin position="10"/>
        <end position="62"/>
    </location>
</feature>
<name>A0ABR9P4X9_9ACTN</name>
<reference evidence="3 4" key="1">
    <citation type="submission" date="2020-09" db="EMBL/GenBank/DDBJ databases">
        <title>Diversity and distribution of actinomycetes associated with coral in the coast of Hainan.</title>
        <authorList>
            <person name="Li F."/>
        </authorList>
    </citation>
    <scope>NUCLEOTIDE SEQUENCE [LARGE SCALE GENOMIC DNA]</scope>
    <source>
        <strain evidence="3 4">HNM0947</strain>
    </source>
</reference>
<dbReference type="EMBL" id="JADBGI010000006">
    <property type="protein sequence ID" value="MBE2998879.1"/>
    <property type="molecule type" value="Genomic_DNA"/>
</dbReference>
<dbReference type="RefSeq" id="WP_193121506.1">
    <property type="nucleotide sequence ID" value="NZ_JADBGI010000006.1"/>
</dbReference>
<keyword evidence="4" id="KW-1185">Reference proteome</keyword>